<evidence type="ECO:0000313" key="13">
    <source>
        <dbReference type="Proteomes" id="UP001501577"/>
    </source>
</evidence>
<feature type="chain" id="PRO_5045118962" evidence="10">
    <location>
        <begin position="30"/>
        <end position="489"/>
    </location>
</feature>
<feature type="transmembrane region" description="Helical" evidence="9">
    <location>
        <begin position="457"/>
        <end position="478"/>
    </location>
</feature>
<dbReference type="CDD" id="cd06261">
    <property type="entry name" value="TM_PBP2"/>
    <property type="match status" value="1"/>
</dbReference>
<dbReference type="InterPro" id="IPR035906">
    <property type="entry name" value="MetI-like_sf"/>
</dbReference>
<evidence type="ECO:0000256" key="1">
    <source>
        <dbReference type="ARBA" id="ARBA00004651"/>
    </source>
</evidence>
<dbReference type="EMBL" id="BAAAXQ010000035">
    <property type="protein sequence ID" value="GAA3017037.1"/>
    <property type="molecule type" value="Genomic_DNA"/>
</dbReference>
<evidence type="ECO:0000256" key="9">
    <source>
        <dbReference type="RuleBase" id="RU363032"/>
    </source>
</evidence>
<proteinExistence type="inferred from homology"/>
<evidence type="ECO:0000256" key="3">
    <source>
        <dbReference type="ARBA" id="ARBA00022448"/>
    </source>
</evidence>
<dbReference type="InterPro" id="IPR043429">
    <property type="entry name" value="ArtM/GltK/GlnP/TcyL/YhdX-like"/>
</dbReference>
<organism evidence="12 13">
    <name type="scientific">Tetragenococcus solitarius</name>
    <dbReference type="NCBI Taxonomy" id="71453"/>
    <lineage>
        <taxon>Bacteria</taxon>
        <taxon>Bacillati</taxon>
        <taxon>Bacillota</taxon>
        <taxon>Bacilli</taxon>
        <taxon>Lactobacillales</taxon>
        <taxon>Enterococcaceae</taxon>
        <taxon>Tetragenococcus</taxon>
    </lineage>
</organism>
<feature type="transmembrane region" description="Helical" evidence="9">
    <location>
        <begin position="335"/>
        <end position="353"/>
    </location>
</feature>
<dbReference type="Pfam" id="PF00528">
    <property type="entry name" value="BPD_transp_1"/>
    <property type="match status" value="1"/>
</dbReference>
<dbReference type="InterPro" id="IPR010065">
    <property type="entry name" value="AA_ABC_transptr_permease_3TM"/>
</dbReference>
<dbReference type="PANTHER" id="PTHR30614">
    <property type="entry name" value="MEMBRANE COMPONENT OF AMINO ACID ABC TRANSPORTER"/>
    <property type="match status" value="1"/>
</dbReference>
<feature type="domain" description="ABC transmembrane type-1" evidence="11">
    <location>
        <begin position="290"/>
        <end position="478"/>
    </location>
</feature>
<sequence>MEKVKKFVLVLLPLIILFTQLFSTVPAAAEEKEQDKRYEDIKKRGELVVGLSADYAPYEFHATVDGQDQIVGFDISIAQKIADDMGVDLHIEELGFDALLGALKTGKIDLIISGMSPTPERLQEVDFSDPYMNAQQRLVVRKEDQDKYTNIDQFEGVPVSVQKQTTQEELANNELTGAKVTSLQKTSDVVMNLKNHKVDAAILEGPVAEAYVDENDDLALSNLDFENGDKETAVALPKDAPRLSESINNSIQTINDEGLLEGYQKEANKLMFEDDQGFFAKYYPYYLSGTGYTILLAIIGVVFGIILGTLFALMKLSSIKIFKVLASIYIEYVRGTPLLVQIFIVYFGTGILGLDLSRFVAGCIALSLNSAAYVAEIIRAGINGVNKGQMEAARSLGMKHTEAMRYIIFPQAIKNILPALGNEFVTVIKESSVISVIGVSELIFQAGNVQGASFKPFLPYLIVSLIYFVLTFTLSRVLGVAERRMKASD</sequence>
<evidence type="ECO:0000256" key="10">
    <source>
        <dbReference type="SAM" id="SignalP"/>
    </source>
</evidence>
<dbReference type="Pfam" id="PF00497">
    <property type="entry name" value="SBP_bac_3"/>
    <property type="match status" value="1"/>
</dbReference>
<gene>
    <name evidence="12" type="ORF">GCM10019998_11610</name>
</gene>
<name>A0ABN3Y3S6_9ENTE</name>
<reference evidence="12 13" key="1">
    <citation type="journal article" date="2019" name="Int. J. Syst. Evol. Microbiol.">
        <title>The Global Catalogue of Microorganisms (GCM) 10K type strain sequencing project: providing services to taxonomists for standard genome sequencing and annotation.</title>
        <authorList>
            <consortium name="The Broad Institute Genomics Platform"/>
            <consortium name="The Broad Institute Genome Sequencing Center for Infectious Disease"/>
            <person name="Wu L."/>
            <person name="Ma J."/>
        </authorList>
    </citation>
    <scope>NUCLEOTIDE SEQUENCE [LARGE SCALE GENOMIC DNA]</scope>
    <source>
        <strain evidence="12 13">JCM 8736</strain>
    </source>
</reference>
<dbReference type="CDD" id="cd13620">
    <property type="entry name" value="PBP2_GltS"/>
    <property type="match status" value="1"/>
</dbReference>
<evidence type="ECO:0000256" key="7">
    <source>
        <dbReference type="ARBA" id="ARBA00022989"/>
    </source>
</evidence>
<evidence type="ECO:0000256" key="4">
    <source>
        <dbReference type="ARBA" id="ARBA00022475"/>
    </source>
</evidence>
<keyword evidence="3 9" id="KW-0813">Transport</keyword>
<dbReference type="InterPro" id="IPR000515">
    <property type="entry name" value="MetI-like"/>
</dbReference>
<keyword evidence="7 9" id="KW-1133">Transmembrane helix</keyword>
<feature type="signal peptide" evidence="10">
    <location>
        <begin position="1"/>
        <end position="29"/>
    </location>
</feature>
<dbReference type="Gene3D" id="1.10.3720.10">
    <property type="entry name" value="MetI-like"/>
    <property type="match status" value="1"/>
</dbReference>
<protein>
    <submittedName>
        <fullName evidence="12">ABC transporter permease subunit</fullName>
    </submittedName>
</protein>
<keyword evidence="10" id="KW-0732">Signal</keyword>
<dbReference type="SUPFAM" id="SSF161098">
    <property type="entry name" value="MetI-like"/>
    <property type="match status" value="1"/>
</dbReference>
<comment type="subcellular location">
    <subcellularLocation>
        <location evidence="1 9">Cell membrane</location>
        <topology evidence="1 9">Multi-pass membrane protein</topology>
    </subcellularLocation>
</comment>
<dbReference type="Proteomes" id="UP001501577">
    <property type="component" value="Unassembled WGS sequence"/>
</dbReference>
<keyword evidence="4" id="KW-1003">Cell membrane</keyword>
<dbReference type="RefSeq" id="WP_068710580.1">
    <property type="nucleotide sequence ID" value="NZ_BAAAXQ010000035.1"/>
</dbReference>
<evidence type="ECO:0000259" key="11">
    <source>
        <dbReference type="PROSITE" id="PS50928"/>
    </source>
</evidence>
<evidence type="ECO:0000256" key="5">
    <source>
        <dbReference type="ARBA" id="ARBA00022692"/>
    </source>
</evidence>
<dbReference type="NCBIfam" id="TIGR01726">
    <property type="entry name" value="HEQRo_perm_3TM"/>
    <property type="match status" value="1"/>
</dbReference>
<comment type="similarity">
    <text evidence="2">Belongs to the binding-protein-dependent transport system permease family. HisMQ subfamily.</text>
</comment>
<keyword evidence="13" id="KW-1185">Reference proteome</keyword>
<evidence type="ECO:0000256" key="6">
    <source>
        <dbReference type="ARBA" id="ARBA00022970"/>
    </source>
</evidence>
<feature type="transmembrane region" description="Helical" evidence="9">
    <location>
        <begin position="292"/>
        <end position="314"/>
    </location>
</feature>
<keyword evidence="5 9" id="KW-0812">Transmembrane</keyword>
<evidence type="ECO:0000313" key="12">
    <source>
        <dbReference type="EMBL" id="GAA3017037.1"/>
    </source>
</evidence>
<dbReference type="SUPFAM" id="SSF53850">
    <property type="entry name" value="Periplasmic binding protein-like II"/>
    <property type="match status" value="1"/>
</dbReference>
<dbReference type="SMART" id="SM00062">
    <property type="entry name" value="PBPb"/>
    <property type="match status" value="1"/>
</dbReference>
<comment type="caution">
    <text evidence="12">The sequence shown here is derived from an EMBL/GenBank/DDBJ whole genome shotgun (WGS) entry which is preliminary data.</text>
</comment>
<dbReference type="PANTHER" id="PTHR30614:SF20">
    <property type="entry name" value="GLUTAMINE TRANSPORT SYSTEM PERMEASE PROTEIN GLNP"/>
    <property type="match status" value="1"/>
</dbReference>
<keyword evidence="6" id="KW-0029">Amino-acid transport</keyword>
<accession>A0ABN3Y3S6</accession>
<keyword evidence="8 9" id="KW-0472">Membrane</keyword>
<dbReference type="InterPro" id="IPR001638">
    <property type="entry name" value="Solute-binding_3/MltF_N"/>
</dbReference>
<evidence type="ECO:0000256" key="2">
    <source>
        <dbReference type="ARBA" id="ARBA00010072"/>
    </source>
</evidence>
<evidence type="ECO:0000256" key="8">
    <source>
        <dbReference type="ARBA" id="ARBA00023136"/>
    </source>
</evidence>
<dbReference type="Gene3D" id="3.40.190.10">
    <property type="entry name" value="Periplasmic binding protein-like II"/>
    <property type="match status" value="2"/>
</dbReference>
<dbReference type="PROSITE" id="PS50928">
    <property type="entry name" value="ABC_TM1"/>
    <property type="match status" value="1"/>
</dbReference>